<evidence type="ECO:0000313" key="1">
    <source>
        <dbReference type="EMBL" id="CAB4317337.1"/>
    </source>
</evidence>
<sequence>MAMKMMLCNTFFFSLRNPIEPISMAGRNKDILNNQKLILEANGDEKVEADKQMPFDYVLELKKLLGSSAKNVKSGCDFGRRGWWVMRRGGGWWVVVSQQQREIKGEGERVWVVVEMGLWRPTNLFKYALI</sequence>
<accession>A0A6J5XYL0</accession>
<dbReference type="Proteomes" id="UP000507245">
    <property type="component" value="Unassembled WGS sequence"/>
</dbReference>
<keyword evidence="2" id="KW-1185">Reference proteome</keyword>
<proteinExistence type="predicted"/>
<evidence type="ECO:0000313" key="2">
    <source>
        <dbReference type="Proteomes" id="UP000507245"/>
    </source>
</evidence>
<reference evidence="2" key="1">
    <citation type="journal article" date="2020" name="Genome Biol.">
        <title>Gamete binning: chromosome-level and haplotype-resolved genome assembly enabled by high-throughput single-cell sequencing of gamete genomes.</title>
        <authorList>
            <person name="Campoy J.A."/>
            <person name="Sun H."/>
            <person name="Goel M."/>
            <person name="Jiao W.-B."/>
            <person name="Folz-Donahue K."/>
            <person name="Wang N."/>
            <person name="Rubio M."/>
            <person name="Liu C."/>
            <person name="Kukat C."/>
            <person name="Ruiz D."/>
            <person name="Huettel B."/>
            <person name="Schneeberger K."/>
        </authorList>
    </citation>
    <scope>NUCLEOTIDE SEQUENCE [LARGE SCALE GENOMIC DNA]</scope>
    <source>
        <strain evidence="2">cv. Rojo Pasion</strain>
    </source>
</reference>
<dbReference type="EMBL" id="CAEKKB010000007">
    <property type="protein sequence ID" value="CAB4317337.1"/>
    <property type="molecule type" value="Genomic_DNA"/>
</dbReference>
<name>A0A6J5XYL0_PRUAR</name>
<organism evidence="1 2">
    <name type="scientific">Prunus armeniaca</name>
    <name type="common">Apricot</name>
    <name type="synonym">Armeniaca vulgaris</name>
    <dbReference type="NCBI Taxonomy" id="36596"/>
    <lineage>
        <taxon>Eukaryota</taxon>
        <taxon>Viridiplantae</taxon>
        <taxon>Streptophyta</taxon>
        <taxon>Embryophyta</taxon>
        <taxon>Tracheophyta</taxon>
        <taxon>Spermatophyta</taxon>
        <taxon>Magnoliopsida</taxon>
        <taxon>eudicotyledons</taxon>
        <taxon>Gunneridae</taxon>
        <taxon>Pentapetalae</taxon>
        <taxon>rosids</taxon>
        <taxon>fabids</taxon>
        <taxon>Rosales</taxon>
        <taxon>Rosaceae</taxon>
        <taxon>Amygdaloideae</taxon>
        <taxon>Amygdaleae</taxon>
        <taxon>Prunus</taxon>
    </lineage>
</organism>
<gene>
    <name evidence="1" type="ORF">ORAREDHAP_LOCUS44096</name>
</gene>
<protein>
    <submittedName>
        <fullName evidence="1">Uncharacterized protein</fullName>
    </submittedName>
</protein>
<dbReference type="AlphaFoldDB" id="A0A6J5XYL0"/>